<keyword evidence="2" id="KW-0378">Hydrolase</keyword>
<evidence type="ECO:0000313" key="3">
    <source>
        <dbReference type="EMBL" id="SVC55204.1"/>
    </source>
</evidence>
<feature type="non-terminal residue" evidence="3">
    <location>
        <position position="87"/>
    </location>
</feature>
<protein>
    <submittedName>
        <fullName evidence="3">Uncharacterized protein</fullName>
    </submittedName>
</protein>
<dbReference type="PANTHER" id="PTHR42693:SF53">
    <property type="entry name" value="ENDO-4-O-SULFATASE"/>
    <property type="match status" value="1"/>
</dbReference>
<dbReference type="AlphaFoldDB" id="A0A382N1X1"/>
<sequence>MANASAVRRLSGFVKFYQFYRVVSVRLASGIIAVVLAASLSQASVAAKPNIVFVLADDMGFGDVQALNARSKVPTPNLNRLARQGMV</sequence>
<gene>
    <name evidence="3" type="ORF">METZ01_LOCUS308058</name>
</gene>
<proteinExistence type="inferred from homology"/>
<name>A0A382N1X1_9ZZZZ</name>
<organism evidence="3">
    <name type="scientific">marine metagenome</name>
    <dbReference type="NCBI Taxonomy" id="408172"/>
    <lineage>
        <taxon>unclassified sequences</taxon>
        <taxon>metagenomes</taxon>
        <taxon>ecological metagenomes</taxon>
    </lineage>
</organism>
<evidence type="ECO:0000256" key="2">
    <source>
        <dbReference type="ARBA" id="ARBA00022801"/>
    </source>
</evidence>
<dbReference type="Gene3D" id="3.40.720.10">
    <property type="entry name" value="Alkaline Phosphatase, subunit A"/>
    <property type="match status" value="1"/>
</dbReference>
<dbReference type="InterPro" id="IPR017850">
    <property type="entry name" value="Alkaline_phosphatase_core_sf"/>
</dbReference>
<accession>A0A382N1X1</accession>
<evidence type="ECO:0000256" key="1">
    <source>
        <dbReference type="ARBA" id="ARBA00008779"/>
    </source>
</evidence>
<dbReference type="EMBL" id="UINC01097474">
    <property type="protein sequence ID" value="SVC55204.1"/>
    <property type="molecule type" value="Genomic_DNA"/>
</dbReference>
<dbReference type="SUPFAM" id="SSF53649">
    <property type="entry name" value="Alkaline phosphatase-like"/>
    <property type="match status" value="1"/>
</dbReference>
<dbReference type="GO" id="GO:0004065">
    <property type="term" value="F:arylsulfatase activity"/>
    <property type="evidence" value="ECO:0007669"/>
    <property type="project" value="TreeGrafter"/>
</dbReference>
<reference evidence="3" key="1">
    <citation type="submission" date="2018-05" db="EMBL/GenBank/DDBJ databases">
        <authorList>
            <person name="Lanie J.A."/>
            <person name="Ng W.-L."/>
            <person name="Kazmierczak K.M."/>
            <person name="Andrzejewski T.M."/>
            <person name="Davidsen T.M."/>
            <person name="Wayne K.J."/>
            <person name="Tettelin H."/>
            <person name="Glass J.I."/>
            <person name="Rusch D."/>
            <person name="Podicherti R."/>
            <person name="Tsui H.-C.T."/>
            <person name="Winkler M.E."/>
        </authorList>
    </citation>
    <scope>NUCLEOTIDE SEQUENCE</scope>
</reference>
<comment type="similarity">
    <text evidence="1">Belongs to the sulfatase family.</text>
</comment>
<dbReference type="PANTHER" id="PTHR42693">
    <property type="entry name" value="ARYLSULFATASE FAMILY MEMBER"/>
    <property type="match status" value="1"/>
</dbReference>
<dbReference type="InterPro" id="IPR050738">
    <property type="entry name" value="Sulfatase"/>
</dbReference>